<feature type="binding site" evidence="6">
    <location>
        <position position="104"/>
    </location>
    <ligand>
        <name>Zn(2+)</name>
        <dbReference type="ChEBI" id="CHEBI:29105"/>
    </ligand>
</feature>
<dbReference type="InterPro" id="IPR036409">
    <property type="entry name" value="Aldolase_II/adducin_N_sf"/>
</dbReference>
<keyword evidence="1 6" id="KW-0028">Amino-acid biosynthesis</keyword>
<evidence type="ECO:0000256" key="6">
    <source>
        <dbReference type="HAMAP-Rule" id="MF_01677"/>
    </source>
</evidence>
<evidence type="ECO:0000256" key="2">
    <source>
        <dbReference type="ARBA" id="ARBA00022723"/>
    </source>
</evidence>
<proteinExistence type="inferred from homology"/>
<evidence type="ECO:0000313" key="9">
    <source>
        <dbReference type="Proteomes" id="UP000315949"/>
    </source>
</evidence>
<comment type="similarity">
    <text evidence="6">Belongs to the aldolase class II family. MtnB subfamily.</text>
</comment>
<dbReference type="NCBIfam" id="NF006672">
    <property type="entry name" value="PRK09220.1"/>
    <property type="match status" value="1"/>
</dbReference>
<dbReference type="EMBL" id="VOHE01000001">
    <property type="protein sequence ID" value="TWT21592.1"/>
    <property type="molecule type" value="Genomic_DNA"/>
</dbReference>
<dbReference type="SUPFAM" id="SSF53639">
    <property type="entry name" value="AraD/HMP-PK domain-like"/>
    <property type="match status" value="1"/>
</dbReference>
<gene>
    <name evidence="6" type="primary">mtnB</name>
    <name evidence="8" type="ORF">FQY79_00155</name>
</gene>
<evidence type="ECO:0000256" key="1">
    <source>
        <dbReference type="ARBA" id="ARBA00022605"/>
    </source>
</evidence>
<comment type="function">
    <text evidence="6">Catalyzes the dehydration of methylthioribulose-1-phosphate (MTRu-1-P) into 2,3-diketo-5-methylthiopentyl-1-phosphate (DK-MTP-1-P).</text>
</comment>
<keyword evidence="2 6" id="KW-0479">Metal-binding</keyword>
<reference evidence="8 9" key="1">
    <citation type="submission" date="2019-07" db="EMBL/GenBank/DDBJ databases">
        <title>Luteimonas sp. YD-1 nov., isolated from acidic soil.</title>
        <authorList>
            <person name="Zhou J."/>
        </authorList>
    </citation>
    <scope>NUCLEOTIDE SEQUENCE [LARGE SCALE GENOMIC DNA]</scope>
    <source>
        <strain evidence="8 9">YD-1</strain>
    </source>
</reference>
<dbReference type="Proteomes" id="UP000315949">
    <property type="component" value="Unassembled WGS sequence"/>
</dbReference>
<feature type="domain" description="Class II aldolase/adducin N-terminal" evidence="7">
    <location>
        <begin position="16"/>
        <end position="204"/>
    </location>
</feature>
<keyword evidence="3 6" id="KW-0862">Zinc</keyword>
<dbReference type="GO" id="GO:0019509">
    <property type="term" value="P:L-methionine salvage from methylthioadenosine"/>
    <property type="evidence" value="ECO:0007669"/>
    <property type="project" value="UniProtKB-UniRule"/>
</dbReference>
<feature type="binding site" evidence="6">
    <location>
        <position position="102"/>
    </location>
    <ligand>
        <name>Zn(2+)</name>
        <dbReference type="ChEBI" id="CHEBI:29105"/>
    </ligand>
</feature>
<comment type="cofactor">
    <cofactor evidence="6">
        <name>Zn(2+)</name>
        <dbReference type="ChEBI" id="CHEBI:29105"/>
    </cofactor>
    <text evidence="6">Binds 1 zinc ion per subunit.</text>
</comment>
<comment type="pathway">
    <text evidence="6">Amino-acid biosynthesis; L-methionine biosynthesis via salvage pathway; L-methionine from S-methyl-5-thio-alpha-D-ribose 1-phosphate: step 2/6.</text>
</comment>
<dbReference type="GO" id="GO:0005996">
    <property type="term" value="P:monosaccharide metabolic process"/>
    <property type="evidence" value="ECO:0007669"/>
    <property type="project" value="UniProtKB-ARBA"/>
</dbReference>
<dbReference type="GO" id="GO:0008270">
    <property type="term" value="F:zinc ion binding"/>
    <property type="evidence" value="ECO:0007669"/>
    <property type="project" value="UniProtKB-UniRule"/>
</dbReference>
<comment type="catalytic activity">
    <reaction evidence="6">
        <text>5-(methylsulfanyl)-D-ribulose 1-phosphate = 5-methylsulfanyl-2,3-dioxopentyl phosphate + H2O</text>
        <dbReference type="Rhea" id="RHEA:15549"/>
        <dbReference type="ChEBI" id="CHEBI:15377"/>
        <dbReference type="ChEBI" id="CHEBI:58548"/>
        <dbReference type="ChEBI" id="CHEBI:58828"/>
        <dbReference type="EC" id="4.2.1.109"/>
    </reaction>
</comment>
<name>A0A5C5U7Z7_9GAMM</name>
<evidence type="ECO:0000259" key="7">
    <source>
        <dbReference type="SMART" id="SM01007"/>
    </source>
</evidence>
<dbReference type="PANTHER" id="PTHR10640">
    <property type="entry name" value="METHYLTHIORIBULOSE-1-PHOSPHATE DEHYDRATASE"/>
    <property type="match status" value="1"/>
</dbReference>
<dbReference type="InterPro" id="IPR001303">
    <property type="entry name" value="Aldolase_II/adducin_N"/>
</dbReference>
<dbReference type="Pfam" id="PF00596">
    <property type="entry name" value="Aldolase_II"/>
    <property type="match status" value="1"/>
</dbReference>
<evidence type="ECO:0000313" key="8">
    <source>
        <dbReference type="EMBL" id="TWT21592.1"/>
    </source>
</evidence>
<dbReference type="UniPathway" id="UPA00904">
    <property type="reaction ID" value="UER00875"/>
</dbReference>
<dbReference type="GO" id="GO:0046570">
    <property type="term" value="F:methylthioribulose 1-phosphate dehydratase activity"/>
    <property type="evidence" value="ECO:0007669"/>
    <property type="project" value="UniProtKB-UniRule"/>
</dbReference>
<evidence type="ECO:0000256" key="3">
    <source>
        <dbReference type="ARBA" id="ARBA00022833"/>
    </source>
</evidence>
<evidence type="ECO:0000256" key="5">
    <source>
        <dbReference type="ARBA" id="ARBA00023239"/>
    </source>
</evidence>
<dbReference type="InterPro" id="IPR017714">
    <property type="entry name" value="MethylthioRu-1-P_deHdtase_MtnB"/>
</dbReference>
<evidence type="ECO:0000256" key="4">
    <source>
        <dbReference type="ARBA" id="ARBA00023167"/>
    </source>
</evidence>
<dbReference type="RefSeq" id="WP_146309636.1">
    <property type="nucleotide sequence ID" value="NZ_VOHE01000001.1"/>
</dbReference>
<dbReference type="Gene3D" id="3.40.225.10">
    <property type="entry name" value="Class II aldolase/adducin N-terminal domain"/>
    <property type="match status" value="1"/>
</dbReference>
<dbReference type="SMART" id="SM01007">
    <property type="entry name" value="Aldolase_II"/>
    <property type="match status" value="1"/>
</dbReference>
<dbReference type="AlphaFoldDB" id="A0A5C5U7Z7"/>
<dbReference type="HAMAP" id="MF_01677">
    <property type="entry name" value="Salvage_MtnB"/>
    <property type="match status" value="1"/>
</dbReference>
<protein>
    <recommendedName>
        <fullName evidence="6">Methylthioribulose-1-phosphate dehydratase</fullName>
        <shortName evidence="6">MTRu-1-P dehydratase</shortName>
        <ecNumber evidence="6">4.2.1.109</ecNumber>
    </recommendedName>
</protein>
<keyword evidence="9" id="KW-1185">Reference proteome</keyword>
<dbReference type="EC" id="4.2.1.109" evidence="6"/>
<sequence length="213" mass="23775">MSDLPYDRQRLAARADEIIVNVRELASLGWTPATSSNFSSRLDEGHAAITVSGRDKGRLVPDDIMVVNLDGKAVGSDHRPSAETLLHTQLYRRFPDVGCVLHTHSRNQTVASRLFAGVGHVRLAGYELLKAFRGNETHETALDLPVLPNSQHMPTLAAQVDALLDRRPMWGYLIDGHGLYAWGRDMAEARRHLEAFEFLLGCELDLRRLSTVR</sequence>
<keyword evidence="4 6" id="KW-0486">Methionine biosynthesis</keyword>
<organism evidence="8 9">
    <name type="scientific">Luteimonas wenzhouensis</name>
    <dbReference type="NCBI Taxonomy" id="2599615"/>
    <lineage>
        <taxon>Bacteria</taxon>
        <taxon>Pseudomonadati</taxon>
        <taxon>Pseudomonadota</taxon>
        <taxon>Gammaproteobacteria</taxon>
        <taxon>Lysobacterales</taxon>
        <taxon>Lysobacteraceae</taxon>
        <taxon>Luteimonas</taxon>
    </lineage>
</organism>
<dbReference type="PANTHER" id="PTHR10640:SF7">
    <property type="entry name" value="METHYLTHIORIBULOSE-1-PHOSPHATE DEHYDRATASE"/>
    <property type="match status" value="1"/>
</dbReference>
<accession>A0A5C5U7Z7</accession>
<keyword evidence="5 6" id="KW-0456">Lyase</keyword>
<dbReference type="GO" id="GO:0005737">
    <property type="term" value="C:cytoplasm"/>
    <property type="evidence" value="ECO:0007669"/>
    <property type="project" value="UniProtKB-UniRule"/>
</dbReference>
<comment type="caution">
    <text evidence="8">The sequence shown here is derived from an EMBL/GenBank/DDBJ whole genome shotgun (WGS) entry which is preliminary data.</text>
</comment>
<dbReference type="NCBIfam" id="TIGR03328">
    <property type="entry name" value="salvage_mtnB"/>
    <property type="match status" value="1"/>
</dbReference>
<dbReference type="OrthoDB" id="9805559at2"/>